<evidence type="ECO:0000256" key="2">
    <source>
        <dbReference type="ARBA" id="ARBA00022741"/>
    </source>
</evidence>
<dbReference type="AlphaFoldDB" id="A0A834ILZ6"/>
<reference evidence="5" key="1">
    <citation type="submission" date="2020-08" db="EMBL/GenBank/DDBJ databases">
        <title>Genome sequencing and assembly of the red palm weevil Rhynchophorus ferrugineus.</title>
        <authorList>
            <person name="Dias G.B."/>
            <person name="Bergman C.M."/>
            <person name="Manee M."/>
        </authorList>
    </citation>
    <scope>NUCLEOTIDE SEQUENCE</scope>
    <source>
        <strain evidence="5">AA-2017</strain>
        <tissue evidence="5">Whole larva</tissue>
    </source>
</reference>
<organism evidence="5 6">
    <name type="scientific">Rhynchophorus ferrugineus</name>
    <name type="common">Red palm weevil</name>
    <name type="synonym">Curculio ferrugineus</name>
    <dbReference type="NCBI Taxonomy" id="354439"/>
    <lineage>
        <taxon>Eukaryota</taxon>
        <taxon>Metazoa</taxon>
        <taxon>Ecdysozoa</taxon>
        <taxon>Arthropoda</taxon>
        <taxon>Hexapoda</taxon>
        <taxon>Insecta</taxon>
        <taxon>Pterygota</taxon>
        <taxon>Neoptera</taxon>
        <taxon>Endopterygota</taxon>
        <taxon>Coleoptera</taxon>
        <taxon>Polyphaga</taxon>
        <taxon>Cucujiformia</taxon>
        <taxon>Curculionidae</taxon>
        <taxon>Dryophthorinae</taxon>
        <taxon>Rhynchophorus</taxon>
    </lineage>
</organism>
<accession>A0A834ILZ6</accession>
<keyword evidence="2" id="KW-0547">Nucleotide-binding</keyword>
<sequence>MSEVNEVESAEMIESVEFVEASENSQPVETLKSVEIAEPDDLTESVAAGEIVEITSADLEVPKTIGLPDIPEGHATFVTFATPEPEASVSSAVPETTGTASEAAEAVENGEGSNSTKTKDHLYKILVIGDLGTEQQLLWDIAGQERYGNMTRVYYKEAVGAFIVFDVTRRTTFESVINWKTDLDSKAQLPDGSPIPCILLANKCDQPKEGLITNSAKMDEYCKNNGFTAWMETSAKDNINVDECAKVLIEKILELDTVINKNKGGEQFSLADDANAQSSRSKCSC</sequence>
<evidence type="ECO:0000256" key="4">
    <source>
        <dbReference type="SAM" id="MobiDB-lite"/>
    </source>
</evidence>
<dbReference type="Pfam" id="PF00071">
    <property type="entry name" value="Ras"/>
    <property type="match status" value="1"/>
</dbReference>
<dbReference type="InterPro" id="IPR027417">
    <property type="entry name" value="P-loop_NTPase"/>
</dbReference>
<dbReference type="GO" id="GO:0008333">
    <property type="term" value="P:endosome to lysosome transport"/>
    <property type="evidence" value="ECO:0007669"/>
    <property type="project" value="TreeGrafter"/>
</dbReference>
<dbReference type="InterPro" id="IPR001806">
    <property type="entry name" value="Small_GTPase"/>
</dbReference>
<dbReference type="SMART" id="SM00174">
    <property type="entry name" value="RHO"/>
    <property type="match status" value="1"/>
</dbReference>
<dbReference type="OrthoDB" id="245989at2759"/>
<evidence type="ECO:0000256" key="3">
    <source>
        <dbReference type="ARBA" id="ARBA00023134"/>
    </source>
</evidence>
<dbReference type="SMART" id="SM00175">
    <property type="entry name" value="RAB"/>
    <property type="match status" value="1"/>
</dbReference>
<comment type="similarity">
    <text evidence="1">Belongs to the small GTPase superfamily. Rab family.</text>
</comment>
<protein>
    <recommendedName>
        <fullName evidence="7">Ras-related protein Rab</fullName>
    </recommendedName>
</protein>
<dbReference type="Gene3D" id="3.40.50.300">
    <property type="entry name" value="P-loop containing nucleotide triphosphate hydrolases"/>
    <property type="match status" value="1"/>
</dbReference>
<dbReference type="GO" id="GO:0005764">
    <property type="term" value="C:lysosome"/>
    <property type="evidence" value="ECO:0007669"/>
    <property type="project" value="TreeGrafter"/>
</dbReference>
<dbReference type="GO" id="GO:0005525">
    <property type="term" value="F:GTP binding"/>
    <property type="evidence" value="ECO:0007669"/>
    <property type="project" value="UniProtKB-KW"/>
</dbReference>
<comment type="caution">
    <text evidence="5">The sequence shown here is derived from an EMBL/GenBank/DDBJ whole genome shotgun (WGS) entry which is preliminary data.</text>
</comment>
<dbReference type="SUPFAM" id="SSF52540">
    <property type="entry name" value="P-loop containing nucleoside triphosphate hydrolases"/>
    <property type="match status" value="1"/>
</dbReference>
<dbReference type="PRINTS" id="PR00449">
    <property type="entry name" value="RASTRNSFRMNG"/>
</dbReference>
<dbReference type="GO" id="GO:0090385">
    <property type="term" value="P:phagosome-lysosome fusion"/>
    <property type="evidence" value="ECO:0007669"/>
    <property type="project" value="TreeGrafter"/>
</dbReference>
<evidence type="ECO:0000313" key="6">
    <source>
        <dbReference type="Proteomes" id="UP000625711"/>
    </source>
</evidence>
<feature type="region of interest" description="Disordered" evidence="4">
    <location>
        <begin position="86"/>
        <end position="116"/>
    </location>
</feature>
<evidence type="ECO:0000313" key="5">
    <source>
        <dbReference type="EMBL" id="KAF7281916.1"/>
    </source>
</evidence>
<keyword evidence="3" id="KW-0342">GTP-binding</keyword>
<keyword evidence="6" id="KW-1185">Reference proteome</keyword>
<gene>
    <name evidence="5" type="ORF">GWI33_004037</name>
</gene>
<dbReference type="PANTHER" id="PTHR47981:SF39">
    <property type="entry name" value="RAS-RELATED PROTEIN RAB"/>
    <property type="match status" value="1"/>
</dbReference>
<dbReference type="EMBL" id="JAACXV010000213">
    <property type="protein sequence ID" value="KAF7281916.1"/>
    <property type="molecule type" value="Genomic_DNA"/>
</dbReference>
<dbReference type="Proteomes" id="UP000625711">
    <property type="component" value="Unassembled WGS sequence"/>
</dbReference>
<dbReference type="GO" id="GO:0045335">
    <property type="term" value="C:phagocytic vesicle"/>
    <property type="evidence" value="ECO:0007669"/>
    <property type="project" value="TreeGrafter"/>
</dbReference>
<proteinExistence type="inferred from homology"/>
<dbReference type="PROSITE" id="PS51419">
    <property type="entry name" value="RAB"/>
    <property type="match status" value="1"/>
</dbReference>
<dbReference type="GO" id="GO:0005770">
    <property type="term" value="C:late endosome"/>
    <property type="evidence" value="ECO:0007669"/>
    <property type="project" value="TreeGrafter"/>
</dbReference>
<dbReference type="GO" id="GO:0003924">
    <property type="term" value="F:GTPase activity"/>
    <property type="evidence" value="ECO:0007669"/>
    <property type="project" value="InterPro"/>
</dbReference>
<dbReference type="SMART" id="SM00173">
    <property type="entry name" value="RAS"/>
    <property type="match status" value="1"/>
</dbReference>
<dbReference type="PANTHER" id="PTHR47981">
    <property type="entry name" value="RAB FAMILY"/>
    <property type="match status" value="1"/>
</dbReference>
<feature type="compositionally biased region" description="Low complexity" evidence="4">
    <location>
        <begin position="95"/>
        <end position="107"/>
    </location>
</feature>
<evidence type="ECO:0008006" key="7">
    <source>
        <dbReference type="Google" id="ProtNLM"/>
    </source>
</evidence>
<evidence type="ECO:0000256" key="1">
    <source>
        <dbReference type="ARBA" id="ARBA00006270"/>
    </source>
</evidence>
<name>A0A834ILZ6_RHYFE</name>